<sequence>MKTIQKKINQLKQDLLKYEYFYHNLNQSLVSDAEYDYLLNQLHLLELEHKEFITSDSPTQNIGSSLKKEFKTIIHFFPMLSLDNTFSVDGYLDFQKKIEKHIGKNKTITLCCELKIDGIAVSIIYEDGVLIRAATRGDGYQGENITNNARMIKAIPVQLNGIKIPKRLEIRGEVFMLKSDFSVLNKKSTINKNKCFSNPRNAAAGSLRHIDPKITASRNLMFYCYGCYFFDQKTKILTHHERLIKCAEWGIPVNKEMIICHNDEEVLNFYKKFEKKRYMLDYDIDGIVIKINSIDMQNQLGCNAKAPKWAIAFKFTSQEKITILNDVKFQVGRTGVITPVAYFEPVNISGVIIKKASLYNSNEIEKLNLHIHDAILICRSGDVIPKILKTINTNRSKNAKKVLFPILCPVCNTKLSQNKAEQVIRCNARLTCNAQKTKTLHHFFSKKSLNVSGLSLNIINELIKKKLVNNPIDFFYLKSFDLIKLKNVGRKKSTQIVNSLNKSRTVHFKSFIYGLGIPNIGEVVAKKIANHFSNIQELIAADVLELTDIFGIGTVLANNIANYFSTDSNNIILTKLLKEIKIVYHLKYIHQYKKNTFFFNKKIVLTGVFKRFLRQTLKDILIDLGATITNSISKNTDILIYGKKFGSKFFKAERLNIKRINEVELTKLISKNKI</sequence>
<evidence type="ECO:0000256" key="8">
    <source>
        <dbReference type="ARBA" id="ARBA00023027"/>
    </source>
</evidence>
<dbReference type="InterPro" id="IPR012340">
    <property type="entry name" value="NA-bd_OB-fold"/>
</dbReference>
<dbReference type="Gene3D" id="3.40.50.10190">
    <property type="entry name" value="BRCT domain"/>
    <property type="match status" value="1"/>
</dbReference>
<dbReference type="Gene3D" id="1.10.150.20">
    <property type="entry name" value="5' to 3' exonuclease, C-terminal subdomain"/>
    <property type="match status" value="2"/>
</dbReference>
<dbReference type="InterPro" id="IPR018239">
    <property type="entry name" value="DNA_ligase_AS"/>
</dbReference>
<dbReference type="InterPro" id="IPR041663">
    <property type="entry name" value="DisA/LigA_HHH"/>
</dbReference>
<dbReference type="InterPro" id="IPR013840">
    <property type="entry name" value="DNAligase_N"/>
</dbReference>
<dbReference type="GO" id="GO:0046872">
    <property type="term" value="F:metal ion binding"/>
    <property type="evidence" value="ECO:0007669"/>
    <property type="project" value="UniProtKB-KW"/>
</dbReference>
<dbReference type="PANTHER" id="PTHR23389">
    <property type="entry name" value="CHROMOSOME TRANSMISSION FIDELITY FACTOR 18"/>
    <property type="match status" value="1"/>
</dbReference>
<name>A0A4D6XUC5_9GAMM</name>
<feature type="binding site" evidence="11">
    <location>
        <position position="136"/>
    </location>
    <ligand>
        <name>NAD(+)</name>
        <dbReference type="ChEBI" id="CHEBI:57540"/>
    </ligand>
</feature>
<dbReference type="EMBL" id="CP034873">
    <property type="protein sequence ID" value="QCI21392.1"/>
    <property type="molecule type" value="Genomic_DNA"/>
</dbReference>
<dbReference type="SMART" id="SM00292">
    <property type="entry name" value="BRCT"/>
    <property type="match status" value="1"/>
</dbReference>
<dbReference type="Pfam" id="PF03120">
    <property type="entry name" value="OB_DNA_ligase"/>
    <property type="match status" value="1"/>
</dbReference>
<feature type="active site" description="N6-AMP-lysine intermediate" evidence="11">
    <location>
        <position position="115"/>
    </location>
</feature>
<dbReference type="SMART" id="SM00532">
    <property type="entry name" value="LIGANc"/>
    <property type="match status" value="1"/>
</dbReference>
<evidence type="ECO:0000256" key="12">
    <source>
        <dbReference type="RuleBase" id="RU000618"/>
    </source>
</evidence>
<dbReference type="InterPro" id="IPR013839">
    <property type="entry name" value="DNAligase_adenylation"/>
</dbReference>
<dbReference type="Gene3D" id="2.40.50.140">
    <property type="entry name" value="Nucleic acid-binding proteins"/>
    <property type="match status" value="1"/>
</dbReference>
<keyword evidence="3 11" id="KW-0235">DNA replication</keyword>
<dbReference type="Pfam" id="PF00533">
    <property type="entry name" value="BRCT"/>
    <property type="match status" value="1"/>
</dbReference>
<keyword evidence="6 11" id="KW-0862">Zinc</keyword>
<dbReference type="Gene3D" id="3.30.470.30">
    <property type="entry name" value="DNA ligase/mRNA capping enzyme"/>
    <property type="match status" value="1"/>
</dbReference>
<feature type="binding site" evidence="11">
    <location>
        <begin position="32"/>
        <end position="36"/>
    </location>
    <ligand>
        <name>NAD(+)</name>
        <dbReference type="ChEBI" id="CHEBI:57540"/>
    </ligand>
</feature>
<feature type="binding site" evidence="11">
    <location>
        <position position="426"/>
    </location>
    <ligand>
        <name>Zn(2+)</name>
        <dbReference type="ChEBI" id="CHEBI:29105"/>
    </ligand>
</feature>
<dbReference type="EC" id="6.5.1.2" evidence="11 12"/>
<reference evidence="14 15" key="2">
    <citation type="submission" date="2019-05" db="EMBL/GenBank/DDBJ databases">
        <title>Genome evolution of the obligate endosymbiont Buchnera aphidicola.</title>
        <authorList>
            <person name="Moran N.A."/>
        </authorList>
    </citation>
    <scope>NUCLEOTIDE SEQUENCE [LARGE SCALE GENOMIC DNA]</scope>
    <source>
        <strain evidence="14 15">Hta</strain>
    </source>
</reference>
<feature type="binding site" evidence="11">
    <location>
        <position position="411"/>
    </location>
    <ligand>
        <name>Zn(2+)</name>
        <dbReference type="ChEBI" id="CHEBI:29105"/>
    </ligand>
</feature>
<dbReference type="SUPFAM" id="SSF47781">
    <property type="entry name" value="RuvA domain 2-like"/>
    <property type="match status" value="1"/>
</dbReference>
<dbReference type="NCBIfam" id="TIGR00575">
    <property type="entry name" value="dnlj"/>
    <property type="match status" value="1"/>
</dbReference>
<evidence type="ECO:0000256" key="10">
    <source>
        <dbReference type="ARBA" id="ARBA00034005"/>
    </source>
</evidence>
<dbReference type="PROSITE" id="PS50172">
    <property type="entry name" value="BRCT"/>
    <property type="match status" value="1"/>
</dbReference>
<comment type="cofactor">
    <cofactor evidence="11">
        <name>Mg(2+)</name>
        <dbReference type="ChEBI" id="CHEBI:18420"/>
    </cofactor>
    <cofactor evidence="11">
        <name>Mn(2+)</name>
        <dbReference type="ChEBI" id="CHEBI:29035"/>
    </cofactor>
</comment>
<dbReference type="PROSITE" id="PS01055">
    <property type="entry name" value="DNA_LIGASE_N1"/>
    <property type="match status" value="1"/>
</dbReference>
<feature type="binding site" evidence="11">
    <location>
        <position position="113"/>
    </location>
    <ligand>
        <name>NAD(+)</name>
        <dbReference type="ChEBI" id="CHEBI:57540"/>
    </ligand>
</feature>
<evidence type="ECO:0000256" key="11">
    <source>
        <dbReference type="HAMAP-Rule" id="MF_01588"/>
    </source>
</evidence>
<dbReference type="OrthoDB" id="9759736at2"/>
<keyword evidence="7 11" id="KW-0460">Magnesium</keyword>
<gene>
    <name evidence="11 14" type="primary">ligA</name>
    <name evidence="14" type="ORF">D9V69_00320</name>
</gene>
<evidence type="ECO:0000256" key="7">
    <source>
        <dbReference type="ARBA" id="ARBA00022842"/>
    </source>
</evidence>
<dbReference type="InterPro" id="IPR033136">
    <property type="entry name" value="DNA_ligase_CS"/>
</dbReference>
<reference evidence="14 15" key="1">
    <citation type="submission" date="2018-12" db="EMBL/GenBank/DDBJ databases">
        <authorList>
            <person name="Chong R.A."/>
        </authorList>
    </citation>
    <scope>NUCLEOTIDE SEQUENCE [LARGE SCALE GENOMIC DNA]</scope>
    <source>
        <strain evidence="14 15">Hta</strain>
    </source>
</reference>
<keyword evidence="5 11" id="KW-0227">DNA damage</keyword>
<dbReference type="GO" id="GO:0005829">
    <property type="term" value="C:cytosol"/>
    <property type="evidence" value="ECO:0007669"/>
    <property type="project" value="TreeGrafter"/>
</dbReference>
<keyword evidence="2 11" id="KW-0436">Ligase</keyword>
<dbReference type="FunFam" id="3.30.470.30:FF:000001">
    <property type="entry name" value="DNA ligase"/>
    <property type="match status" value="1"/>
</dbReference>
<evidence type="ECO:0000256" key="1">
    <source>
        <dbReference type="ARBA" id="ARBA00004067"/>
    </source>
</evidence>
<comment type="similarity">
    <text evidence="11">Belongs to the NAD-dependent DNA ligase family. LigA subfamily.</text>
</comment>
<evidence type="ECO:0000256" key="6">
    <source>
        <dbReference type="ARBA" id="ARBA00022833"/>
    </source>
</evidence>
<evidence type="ECO:0000256" key="5">
    <source>
        <dbReference type="ARBA" id="ARBA00022763"/>
    </source>
</evidence>
<evidence type="ECO:0000313" key="15">
    <source>
        <dbReference type="Proteomes" id="UP000298773"/>
    </source>
</evidence>
<dbReference type="PROSITE" id="PS01056">
    <property type="entry name" value="DNA_LIGASE_N2"/>
    <property type="match status" value="1"/>
</dbReference>
<dbReference type="GO" id="GO:0006260">
    <property type="term" value="P:DNA replication"/>
    <property type="evidence" value="ECO:0007669"/>
    <property type="project" value="UniProtKB-KW"/>
</dbReference>
<dbReference type="CDD" id="cd17748">
    <property type="entry name" value="BRCT_DNA_ligase_like"/>
    <property type="match status" value="1"/>
</dbReference>
<proteinExistence type="inferred from homology"/>
<accession>A0A4D6XUC5</accession>
<dbReference type="Pfam" id="PF12826">
    <property type="entry name" value="HHH_2"/>
    <property type="match status" value="1"/>
</dbReference>
<dbReference type="PANTHER" id="PTHR23389:SF9">
    <property type="entry name" value="DNA LIGASE"/>
    <property type="match status" value="1"/>
</dbReference>
<dbReference type="SUPFAM" id="SSF56091">
    <property type="entry name" value="DNA ligase/mRNA capping enzyme, catalytic domain"/>
    <property type="match status" value="1"/>
</dbReference>
<comment type="function">
    <text evidence="1 11">DNA ligase that catalyzes the formation of phosphodiester linkages between 5'-phosphoryl and 3'-hydroxyl groups in double-stranded DNA using NAD as a coenzyme and as the energy source for the reaction. It is essential for DNA replication and repair of damaged DNA.</text>
</comment>
<dbReference type="GO" id="GO:0006281">
    <property type="term" value="P:DNA repair"/>
    <property type="evidence" value="ECO:0007669"/>
    <property type="project" value="UniProtKB-KW"/>
</dbReference>
<dbReference type="Gene3D" id="1.10.287.610">
    <property type="entry name" value="Helix hairpin bin"/>
    <property type="match status" value="1"/>
</dbReference>
<dbReference type="GO" id="GO:0003911">
    <property type="term" value="F:DNA ligase (NAD+) activity"/>
    <property type="evidence" value="ECO:0007669"/>
    <property type="project" value="UniProtKB-UniRule"/>
</dbReference>
<dbReference type="InterPro" id="IPR001357">
    <property type="entry name" value="BRCT_dom"/>
</dbReference>
<evidence type="ECO:0000259" key="13">
    <source>
        <dbReference type="PROSITE" id="PS50172"/>
    </source>
</evidence>
<dbReference type="RefSeq" id="WP_158356363.1">
    <property type="nucleotide sequence ID" value="NZ_CP034873.1"/>
</dbReference>
<dbReference type="InterPro" id="IPR004150">
    <property type="entry name" value="NAD_DNA_ligase_OB"/>
</dbReference>
<feature type="domain" description="BRCT" evidence="13">
    <location>
        <begin position="593"/>
        <end position="674"/>
    </location>
</feature>
<feature type="binding site" evidence="11">
    <location>
        <position position="432"/>
    </location>
    <ligand>
        <name>Zn(2+)</name>
        <dbReference type="ChEBI" id="CHEBI:29105"/>
    </ligand>
</feature>
<organism evidence="14 15">
    <name type="scientific">Buchnera aphidicola</name>
    <name type="common">Hyadaphis tataricae</name>
    <dbReference type="NCBI Taxonomy" id="1241859"/>
    <lineage>
        <taxon>Bacteria</taxon>
        <taxon>Pseudomonadati</taxon>
        <taxon>Pseudomonadota</taxon>
        <taxon>Gammaproteobacteria</taxon>
        <taxon>Enterobacterales</taxon>
        <taxon>Erwiniaceae</taxon>
        <taxon>Buchnera</taxon>
    </lineage>
</organism>
<feature type="binding site" evidence="11">
    <location>
        <begin position="81"/>
        <end position="82"/>
    </location>
    <ligand>
        <name>NAD(+)</name>
        <dbReference type="ChEBI" id="CHEBI:57540"/>
    </ligand>
</feature>
<dbReference type="SUPFAM" id="SSF52113">
    <property type="entry name" value="BRCT domain"/>
    <property type="match status" value="1"/>
</dbReference>
<dbReference type="InterPro" id="IPR036420">
    <property type="entry name" value="BRCT_dom_sf"/>
</dbReference>
<keyword evidence="9 11" id="KW-0234">DNA repair</keyword>
<dbReference type="InterPro" id="IPR010994">
    <property type="entry name" value="RuvA_2-like"/>
</dbReference>
<dbReference type="NCBIfam" id="NF005932">
    <property type="entry name" value="PRK07956.1"/>
    <property type="match status" value="1"/>
</dbReference>
<feature type="binding site" evidence="11">
    <location>
        <position position="290"/>
    </location>
    <ligand>
        <name>NAD(+)</name>
        <dbReference type="ChEBI" id="CHEBI:57540"/>
    </ligand>
</feature>
<feature type="binding site" evidence="11">
    <location>
        <position position="173"/>
    </location>
    <ligand>
        <name>NAD(+)</name>
        <dbReference type="ChEBI" id="CHEBI:57540"/>
    </ligand>
</feature>
<feature type="binding site" evidence="11">
    <location>
        <position position="314"/>
    </location>
    <ligand>
        <name>NAD(+)</name>
        <dbReference type="ChEBI" id="CHEBI:57540"/>
    </ligand>
</feature>
<keyword evidence="4 11" id="KW-0479">Metal-binding</keyword>
<dbReference type="Proteomes" id="UP000298773">
    <property type="component" value="Chromosome"/>
</dbReference>
<evidence type="ECO:0000256" key="9">
    <source>
        <dbReference type="ARBA" id="ARBA00023204"/>
    </source>
</evidence>
<evidence type="ECO:0000256" key="4">
    <source>
        <dbReference type="ARBA" id="ARBA00022723"/>
    </source>
</evidence>
<dbReference type="Pfam" id="PF01653">
    <property type="entry name" value="DNA_ligase_aden"/>
    <property type="match status" value="1"/>
</dbReference>
<dbReference type="CDD" id="cd00114">
    <property type="entry name" value="LIGANc"/>
    <property type="match status" value="1"/>
</dbReference>
<dbReference type="SUPFAM" id="SSF50249">
    <property type="entry name" value="Nucleic acid-binding proteins"/>
    <property type="match status" value="1"/>
</dbReference>
<protein>
    <recommendedName>
        <fullName evidence="11 12">DNA ligase</fullName>
        <ecNumber evidence="11 12">6.5.1.2</ecNumber>
    </recommendedName>
    <alternativeName>
        <fullName evidence="11">Polydeoxyribonucleotide synthase [NAD(+)]</fullName>
    </alternativeName>
</protein>
<dbReference type="HAMAP" id="MF_01588">
    <property type="entry name" value="DNA_ligase_A"/>
    <property type="match status" value="1"/>
</dbReference>
<evidence type="ECO:0000313" key="14">
    <source>
        <dbReference type="EMBL" id="QCI21392.1"/>
    </source>
</evidence>
<keyword evidence="8 11" id="KW-0520">NAD</keyword>
<dbReference type="Gene3D" id="6.20.10.30">
    <property type="match status" value="1"/>
</dbReference>
<comment type="catalytic activity">
    <reaction evidence="10 11 12">
        <text>NAD(+) + (deoxyribonucleotide)n-3'-hydroxyl + 5'-phospho-(deoxyribonucleotide)m = (deoxyribonucleotide)n+m + AMP + beta-nicotinamide D-nucleotide.</text>
        <dbReference type="EC" id="6.5.1.2"/>
    </reaction>
</comment>
<feature type="binding site" evidence="11">
    <location>
        <position position="408"/>
    </location>
    <ligand>
        <name>Zn(2+)</name>
        <dbReference type="ChEBI" id="CHEBI:29105"/>
    </ligand>
</feature>
<dbReference type="InterPro" id="IPR001679">
    <property type="entry name" value="DNA_ligase"/>
</dbReference>
<evidence type="ECO:0000256" key="3">
    <source>
        <dbReference type="ARBA" id="ARBA00022705"/>
    </source>
</evidence>
<dbReference type="PIRSF" id="PIRSF001604">
    <property type="entry name" value="LigA"/>
    <property type="match status" value="1"/>
</dbReference>
<dbReference type="AlphaFoldDB" id="A0A4D6XUC5"/>
<keyword evidence="11" id="KW-0464">Manganese</keyword>
<evidence type="ECO:0000256" key="2">
    <source>
        <dbReference type="ARBA" id="ARBA00022598"/>
    </source>
</evidence>